<dbReference type="WBParaSite" id="nOo.2.0.1.t05809-RA">
    <property type="protein sequence ID" value="nOo.2.0.1.t05809-RA"/>
    <property type="gene ID" value="nOo.2.0.1.g05809"/>
</dbReference>
<name>A0A182ECL5_ONCOC</name>
<evidence type="ECO:0000313" key="11">
    <source>
        <dbReference type="Proteomes" id="UP000271087"/>
    </source>
</evidence>
<keyword evidence="3 7" id="KW-0812">Transmembrane</keyword>
<feature type="transmembrane region" description="Helical" evidence="8">
    <location>
        <begin position="147"/>
        <end position="170"/>
    </location>
</feature>
<keyword evidence="4 8" id="KW-1133">Transmembrane helix</keyword>
<evidence type="ECO:0000256" key="8">
    <source>
        <dbReference type="SAM" id="Phobius"/>
    </source>
</evidence>
<evidence type="ECO:0000256" key="5">
    <source>
        <dbReference type="ARBA" id="ARBA00023136"/>
    </source>
</evidence>
<dbReference type="Proteomes" id="UP000271087">
    <property type="component" value="Unassembled WGS sequence"/>
</dbReference>
<organism evidence="12">
    <name type="scientific">Onchocerca ochengi</name>
    <name type="common">Filarial nematode worm</name>
    <dbReference type="NCBI Taxonomy" id="42157"/>
    <lineage>
        <taxon>Eukaryota</taxon>
        <taxon>Metazoa</taxon>
        <taxon>Ecdysozoa</taxon>
        <taxon>Nematoda</taxon>
        <taxon>Chromadorea</taxon>
        <taxon>Rhabditida</taxon>
        <taxon>Spirurina</taxon>
        <taxon>Spiruromorpha</taxon>
        <taxon>Filarioidea</taxon>
        <taxon>Onchocercidae</taxon>
        <taxon>Onchocerca</taxon>
    </lineage>
</organism>
<evidence type="ECO:0000256" key="6">
    <source>
        <dbReference type="ARBA" id="ARBA00023170"/>
    </source>
</evidence>
<keyword evidence="2" id="KW-1003">Cell membrane</keyword>
<reference evidence="10 11" key="2">
    <citation type="submission" date="2018-08" db="EMBL/GenBank/DDBJ databases">
        <authorList>
            <person name="Laetsch R D."/>
            <person name="Stevens L."/>
            <person name="Kumar S."/>
            <person name="Blaxter L. M."/>
        </authorList>
    </citation>
    <scope>NUCLEOTIDE SEQUENCE [LARGE SCALE GENOMIC DNA]</scope>
</reference>
<dbReference type="SUPFAM" id="SSF81321">
    <property type="entry name" value="Family A G protein-coupled receptor-like"/>
    <property type="match status" value="1"/>
</dbReference>
<dbReference type="Gene3D" id="1.20.1070.10">
    <property type="entry name" value="Rhodopsin 7-helix transmembrane proteins"/>
    <property type="match status" value="1"/>
</dbReference>
<keyword evidence="6 7" id="KW-0675">Receptor</keyword>
<dbReference type="GO" id="GO:0032870">
    <property type="term" value="P:cellular response to hormone stimulus"/>
    <property type="evidence" value="ECO:0007669"/>
    <property type="project" value="TreeGrafter"/>
</dbReference>
<sequence length="316" mass="37056">MFLIIYRNLCVNHAHRVFILLLHMNIADLIVTFEYLPKKIIHSVTKYWYGGDLLCKMTRFFDIFGVSLSSAVVVCMCIDRWLSVCKPLSVIDGIKRNKIMLIFAWFSASINSLPQIGIFMVASHPCNELLTQCVARDYVGLLDSRYVLIYTIITALYIYFIPLCVIIYCYSQIHYRLKTREALHKYCRSEKKADINDEVATDKPYIPKFRKAKIKTVRMTWSIVFFFLLCWTPYYTAATLHFVDIDYKTGRPRKNIMIPPILSKILYMFATTNSSFNAYIYGYFTFNLRHELRSLKTFLTRNSNGKSSNDEQPQRK</sequence>
<dbReference type="GO" id="GO:0004930">
    <property type="term" value="F:G protein-coupled receptor activity"/>
    <property type="evidence" value="ECO:0007669"/>
    <property type="project" value="UniProtKB-KW"/>
</dbReference>
<dbReference type="GO" id="GO:0042277">
    <property type="term" value="F:peptide binding"/>
    <property type="evidence" value="ECO:0007669"/>
    <property type="project" value="TreeGrafter"/>
</dbReference>
<dbReference type="PANTHER" id="PTHR24241:SF59">
    <property type="entry name" value="ADIPOKINETIC HORMONE RECEPTOR, ISOFORM C"/>
    <property type="match status" value="1"/>
</dbReference>
<proteinExistence type="inferred from homology"/>
<dbReference type="InterPro" id="IPR000276">
    <property type="entry name" value="GPCR_Rhodpsn"/>
</dbReference>
<dbReference type="AlphaFoldDB" id="A0A182ECL5"/>
<feature type="domain" description="G-protein coupled receptors family 1 profile" evidence="9">
    <location>
        <begin position="1"/>
        <end position="281"/>
    </location>
</feature>
<dbReference type="PROSITE" id="PS00237">
    <property type="entry name" value="G_PROTEIN_RECEP_F1_1"/>
    <property type="match status" value="1"/>
</dbReference>
<dbReference type="STRING" id="42157.A0A182ECL5"/>
<feature type="transmembrane region" description="Helical" evidence="8">
    <location>
        <begin position="17"/>
        <end position="37"/>
    </location>
</feature>
<keyword evidence="7" id="KW-0297">G-protein coupled receptor</keyword>
<dbReference type="InterPro" id="IPR017452">
    <property type="entry name" value="GPCR_Rhodpsn_7TM"/>
</dbReference>
<dbReference type="PANTHER" id="PTHR24241">
    <property type="entry name" value="NEUROPEPTIDE RECEPTOR-RELATED G-PROTEIN COUPLED RECEPTOR"/>
    <property type="match status" value="1"/>
</dbReference>
<evidence type="ECO:0000256" key="1">
    <source>
        <dbReference type="ARBA" id="ARBA00004651"/>
    </source>
</evidence>
<evidence type="ECO:0000256" key="7">
    <source>
        <dbReference type="RuleBase" id="RU000688"/>
    </source>
</evidence>
<evidence type="ECO:0000313" key="12">
    <source>
        <dbReference type="WBParaSite" id="nOo.2.0.1.t05809-RA"/>
    </source>
</evidence>
<keyword evidence="11" id="KW-1185">Reference proteome</keyword>
<comment type="subcellular location">
    <subcellularLocation>
        <location evidence="1">Cell membrane</location>
        <topology evidence="1">Multi-pass membrane protein</topology>
    </subcellularLocation>
</comment>
<accession>A0A182ECL5</accession>
<evidence type="ECO:0000256" key="2">
    <source>
        <dbReference type="ARBA" id="ARBA00022475"/>
    </source>
</evidence>
<protein>
    <submittedName>
        <fullName evidence="12">G_PROTEIN_RECEP_F1_2 domain-containing protein</fullName>
    </submittedName>
</protein>
<dbReference type="Pfam" id="PF00001">
    <property type="entry name" value="7tm_1"/>
    <property type="match status" value="1"/>
</dbReference>
<feature type="transmembrane region" description="Helical" evidence="8">
    <location>
        <begin position="57"/>
        <end position="78"/>
    </location>
</feature>
<dbReference type="PROSITE" id="PS50262">
    <property type="entry name" value="G_PROTEIN_RECEP_F1_2"/>
    <property type="match status" value="1"/>
</dbReference>
<comment type="similarity">
    <text evidence="7">Belongs to the G-protein coupled receptor 1 family.</text>
</comment>
<evidence type="ECO:0000259" key="9">
    <source>
        <dbReference type="PROSITE" id="PS50262"/>
    </source>
</evidence>
<evidence type="ECO:0000256" key="3">
    <source>
        <dbReference type="ARBA" id="ARBA00022692"/>
    </source>
</evidence>
<evidence type="ECO:0000256" key="4">
    <source>
        <dbReference type="ARBA" id="ARBA00022989"/>
    </source>
</evidence>
<gene>
    <name evidence="10" type="ORF">NOO_LOCUS5809</name>
</gene>
<feature type="transmembrane region" description="Helical" evidence="8">
    <location>
        <begin position="99"/>
        <end position="122"/>
    </location>
</feature>
<feature type="transmembrane region" description="Helical" evidence="8">
    <location>
        <begin position="220"/>
        <end position="245"/>
    </location>
</feature>
<evidence type="ECO:0000313" key="10">
    <source>
        <dbReference type="EMBL" id="VDK79546.1"/>
    </source>
</evidence>
<dbReference type="OrthoDB" id="6435638at2759"/>
<feature type="transmembrane region" description="Helical" evidence="8">
    <location>
        <begin position="265"/>
        <end position="286"/>
    </location>
</feature>
<keyword evidence="7" id="KW-0807">Transducer</keyword>
<dbReference type="GO" id="GO:0005886">
    <property type="term" value="C:plasma membrane"/>
    <property type="evidence" value="ECO:0007669"/>
    <property type="project" value="UniProtKB-SubCell"/>
</dbReference>
<reference evidence="12" key="1">
    <citation type="submission" date="2016-06" db="UniProtKB">
        <authorList>
            <consortium name="WormBaseParasite"/>
        </authorList>
    </citation>
    <scope>IDENTIFICATION</scope>
</reference>
<dbReference type="EMBL" id="UYRW01001646">
    <property type="protein sequence ID" value="VDK79546.1"/>
    <property type="molecule type" value="Genomic_DNA"/>
</dbReference>
<dbReference type="PRINTS" id="PR00237">
    <property type="entry name" value="GPCRRHODOPSN"/>
</dbReference>
<keyword evidence="5 8" id="KW-0472">Membrane</keyword>